<keyword evidence="3 9" id="KW-0336">GPI-anchor</keyword>
<evidence type="ECO:0000313" key="11">
    <source>
        <dbReference type="EMBL" id="TGZ80306.1"/>
    </source>
</evidence>
<evidence type="ECO:0000256" key="8">
    <source>
        <dbReference type="ARBA" id="ARBA00023288"/>
    </source>
</evidence>
<proteinExistence type="inferred from homology"/>
<evidence type="ECO:0000256" key="5">
    <source>
        <dbReference type="ARBA" id="ARBA00022729"/>
    </source>
</evidence>
<comment type="subcellular location">
    <subcellularLocation>
        <location evidence="1 9">Cell membrane</location>
        <topology evidence="1 9">Lipid-anchor</topology>
        <topology evidence="1 9">GPI-anchor</topology>
    </subcellularLocation>
</comment>
<dbReference type="OrthoDB" id="421038at2759"/>
<evidence type="ECO:0000256" key="3">
    <source>
        <dbReference type="ARBA" id="ARBA00022622"/>
    </source>
</evidence>
<feature type="compositionally biased region" description="Polar residues" evidence="10">
    <location>
        <begin position="427"/>
        <end position="440"/>
    </location>
</feature>
<dbReference type="Proteomes" id="UP000298138">
    <property type="component" value="Unassembled WGS sequence"/>
</dbReference>
<evidence type="ECO:0000256" key="9">
    <source>
        <dbReference type="RuleBase" id="RU361209"/>
    </source>
</evidence>
<keyword evidence="8 9" id="KW-0449">Lipoprotein</keyword>
<dbReference type="EC" id="2.4.1.-" evidence="9"/>
<dbReference type="InterPro" id="IPR017853">
    <property type="entry name" value="GH"/>
</dbReference>
<keyword evidence="6 9" id="KW-0472">Membrane</keyword>
<evidence type="ECO:0000313" key="12">
    <source>
        <dbReference type="Proteomes" id="UP000298138"/>
    </source>
</evidence>
<dbReference type="GO" id="GO:0031505">
    <property type="term" value="P:fungal-type cell wall organization"/>
    <property type="evidence" value="ECO:0007669"/>
    <property type="project" value="TreeGrafter"/>
</dbReference>
<dbReference type="GO" id="GO:0005886">
    <property type="term" value="C:plasma membrane"/>
    <property type="evidence" value="ECO:0007669"/>
    <property type="project" value="UniProtKB-SubCell"/>
</dbReference>
<keyword evidence="4 9" id="KW-0808">Transferase</keyword>
<dbReference type="FunCoup" id="A0A4S2MUY8">
    <property type="interactions" value="20"/>
</dbReference>
<feature type="compositionally biased region" description="Gly residues" evidence="10">
    <location>
        <begin position="409"/>
        <end position="423"/>
    </location>
</feature>
<dbReference type="FunFam" id="3.20.20.80:FF:000032">
    <property type="entry name" value="1,3-beta-glucanosyltransferase"/>
    <property type="match status" value="1"/>
</dbReference>
<keyword evidence="7" id="KW-0325">Glycoprotein</keyword>
<reference evidence="11 12" key="1">
    <citation type="submission" date="2019-04" db="EMBL/GenBank/DDBJ databases">
        <title>Comparative genomics and transcriptomics to analyze fruiting body development in filamentous ascomycetes.</title>
        <authorList>
            <consortium name="DOE Joint Genome Institute"/>
            <person name="Lutkenhaus R."/>
            <person name="Traeger S."/>
            <person name="Breuer J."/>
            <person name="Kuo A."/>
            <person name="Lipzen A."/>
            <person name="Pangilinan J."/>
            <person name="Dilworth D."/>
            <person name="Sandor L."/>
            <person name="Poggeler S."/>
            <person name="Barry K."/>
            <person name="Grigoriev I.V."/>
            <person name="Nowrousian M."/>
        </authorList>
    </citation>
    <scope>NUCLEOTIDE SEQUENCE [LARGE SCALE GENOMIC DNA]</scope>
    <source>
        <strain evidence="11 12">CBS 389.68</strain>
    </source>
</reference>
<evidence type="ECO:0000256" key="1">
    <source>
        <dbReference type="ARBA" id="ARBA00004609"/>
    </source>
</evidence>
<evidence type="ECO:0000256" key="10">
    <source>
        <dbReference type="SAM" id="MobiDB-lite"/>
    </source>
</evidence>
<dbReference type="EMBL" id="ML220125">
    <property type="protein sequence ID" value="TGZ80306.1"/>
    <property type="molecule type" value="Genomic_DNA"/>
</dbReference>
<dbReference type="PANTHER" id="PTHR31468:SF14">
    <property type="entry name" value="1,3-BETA-GLUCANOSYLTRANSFERASE GAS4"/>
    <property type="match status" value="1"/>
</dbReference>
<evidence type="ECO:0000256" key="2">
    <source>
        <dbReference type="ARBA" id="ARBA00007528"/>
    </source>
</evidence>
<evidence type="ECO:0000256" key="4">
    <source>
        <dbReference type="ARBA" id="ARBA00022679"/>
    </source>
</evidence>
<keyword evidence="12" id="KW-1185">Reference proteome</keyword>
<dbReference type="InterPro" id="IPR004886">
    <property type="entry name" value="Glucanosyltransferase"/>
</dbReference>
<dbReference type="GO" id="GO:0071970">
    <property type="term" value="P:fungal-type cell wall (1-&gt;3)-beta-D-glucan biosynthetic process"/>
    <property type="evidence" value="ECO:0007669"/>
    <property type="project" value="TreeGrafter"/>
</dbReference>
<comment type="function">
    <text evidence="9">Splits internally a 1,3-beta-glucan molecule and transfers the newly generated reducing end (the donor) to the non-reducing end of another 1,3-beta-glucan molecule (the acceptor) forming a 1,3-beta linkage, resulting in the elongation of 1,3-beta-glucan chains in the cell wall.</text>
</comment>
<name>A0A4S2MUY8_9PEZI</name>
<dbReference type="GO" id="GO:0042124">
    <property type="term" value="F:1,3-beta-glucanosyltransferase activity"/>
    <property type="evidence" value="ECO:0007669"/>
    <property type="project" value="TreeGrafter"/>
</dbReference>
<dbReference type="PANTHER" id="PTHR31468">
    <property type="entry name" value="1,3-BETA-GLUCANOSYLTRANSFERASE GAS1"/>
    <property type="match status" value="1"/>
</dbReference>
<dbReference type="SUPFAM" id="SSF51445">
    <property type="entry name" value="(Trans)glycosidases"/>
    <property type="match status" value="1"/>
</dbReference>
<dbReference type="Pfam" id="PF03198">
    <property type="entry name" value="Glyco_hydro_72"/>
    <property type="match status" value="1"/>
</dbReference>
<keyword evidence="5" id="KW-0732">Signal</keyword>
<organism evidence="11 12">
    <name type="scientific">Ascodesmis nigricans</name>
    <dbReference type="NCBI Taxonomy" id="341454"/>
    <lineage>
        <taxon>Eukaryota</taxon>
        <taxon>Fungi</taxon>
        <taxon>Dikarya</taxon>
        <taxon>Ascomycota</taxon>
        <taxon>Pezizomycotina</taxon>
        <taxon>Pezizomycetes</taxon>
        <taxon>Pezizales</taxon>
        <taxon>Ascodesmidaceae</taxon>
        <taxon>Ascodesmis</taxon>
    </lineage>
</organism>
<sequence length="475" mass="51826">MASATVDTIIMKDRHFFYETSGEPFFIKGVDYQPGGSAKVKAGQDPLSDINKCARDIYLFQQLGINTIRVYSVDPKVNHDECMSLLAAAGIYLVLDVNSPLEHQHLNNEEPWTTYTPMYLEHIFKVIDQFSSYPNTMAFLAGNEVIFDEKSAAASPNYVKAVVRDMKAYITNHVARVIPVGYSNADDLKFRTSLAHYLECGDEGFIDFFGVNSYQWCGDNTFKGSGYDKLVEDYSDYSLPVFFTEFGCNLVMPRQWQEIDAIYSEDMTGVFSGGLVYEFTQGANEYGLVELDNKLENLETLPDFTALVKAYAKTPKEVKIPASAKTVARPRQCPAEDDKIFDHITANLTLPTTLGQKYIDKGVSGVTRGKLVEPKVLATKYQIKVDGKVVSDPKVKIVNKLDNDPLPSGGHGINTGGGVGDGEPSGEMTSRGNGAATKSTNSDDKEGSAAVTAVSRGAVVAGSLAAVAISFGVFL</sequence>
<evidence type="ECO:0000256" key="6">
    <source>
        <dbReference type="ARBA" id="ARBA00023136"/>
    </source>
</evidence>
<accession>A0A4S2MUY8</accession>
<gene>
    <name evidence="11" type="ORF">EX30DRAFT_307617</name>
</gene>
<dbReference type="AlphaFoldDB" id="A0A4S2MUY8"/>
<comment type="similarity">
    <text evidence="2 9">Belongs to the glycosyl hydrolase 72 family.</text>
</comment>
<feature type="region of interest" description="Disordered" evidence="10">
    <location>
        <begin position="401"/>
        <end position="446"/>
    </location>
</feature>
<dbReference type="GO" id="GO:0098552">
    <property type="term" value="C:side of membrane"/>
    <property type="evidence" value="ECO:0007669"/>
    <property type="project" value="UniProtKB-KW"/>
</dbReference>
<dbReference type="InParanoid" id="A0A4S2MUY8"/>
<protein>
    <recommendedName>
        <fullName evidence="9">1,3-beta-glucanosyltransferase</fullName>
        <ecNumber evidence="9">2.4.1.-</ecNumber>
    </recommendedName>
</protein>
<evidence type="ECO:0000256" key="7">
    <source>
        <dbReference type="ARBA" id="ARBA00023180"/>
    </source>
</evidence>
<dbReference type="Gene3D" id="3.20.20.80">
    <property type="entry name" value="Glycosidases"/>
    <property type="match status" value="1"/>
</dbReference>
<dbReference type="STRING" id="341454.A0A4S2MUY8"/>